<dbReference type="AlphaFoldDB" id="A0A6C0KC61"/>
<evidence type="ECO:0000313" key="2">
    <source>
        <dbReference type="EMBL" id="QHU14771.1"/>
    </source>
</evidence>
<feature type="transmembrane region" description="Helical" evidence="1">
    <location>
        <begin position="6"/>
        <end position="25"/>
    </location>
</feature>
<keyword evidence="1" id="KW-0472">Membrane</keyword>
<feature type="transmembrane region" description="Helical" evidence="1">
    <location>
        <begin position="37"/>
        <end position="58"/>
    </location>
</feature>
<accession>A0A6C0KC61</accession>
<name>A0A6C0KC61_9ZZZZ</name>
<evidence type="ECO:0000256" key="1">
    <source>
        <dbReference type="SAM" id="Phobius"/>
    </source>
</evidence>
<protein>
    <submittedName>
        <fullName evidence="2">Uncharacterized protein</fullName>
    </submittedName>
</protein>
<sequence>MNKFMIILLAFLFINGMGSLIGYLVPSIPKDKVLPIILWLNMILVLALFLPTRVASFLNF</sequence>
<dbReference type="EMBL" id="MN740847">
    <property type="protein sequence ID" value="QHU14771.1"/>
    <property type="molecule type" value="Genomic_DNA"/>
</dbReference>
<keyword evidence="1" id="KW-0812">Transmembrane</keyword>
<keyword evidence="1" id="KW-1133">Transmembrane helix</keyword>
<proteinExistence type="predicted"/>
<reference evidence="2" key="1">
    <citation type="journal article" date="2020" name="Nature">
        <title>Giant virus diversity and host interactions through global metagenomics.</title>
        <authorList>
            <person name="Schulz F."/>
            <person name="Roux S."/>
            <person name="Paez-Espino D."/>
            <person name="Jungbluth S."/>
            <person name="Walsh D.A."/>
            <person name="Denef V.J."/>
            <person name="McMahon K.D."/>
            <person name="Konstantinidis K.T."/>
            <person name="Eloe-Fadrosh E.A."/>
            <person name="Kyrpides N.C."/>
            <person name="Woyke T."/>
        </authorList>
    </citation>
    <scope>NUCLEOTIDE SEQUENCE</scope>
    <source>
        <strain evidence="2">GVMAG-S-1102244-55</strain>
    </source>
</reference>
<organism evidence="2">
    <name type="scientific">viral metagenome</name>
    <dbReference type="NCBI Taxonomy" id="1070528"/>
    <lineage>
        <taxon>unclassified sequences</taxon>
        <taxon>metagenomes</taxon>
        <taxon>organismal metagenomes</taxon>
    </lineage>
</organism>